<dbReference type="GO" id="GO:0015035">
    <property type="term" value="F:protein-disulfide reductase activity"/>
    <property type="evidence" value="ECO:0007669"/>
    <property type="project" value="InterPro"/>
</dbReference>
<proteinExistence type="predicted"/>
<dbReference type="EMBL" id="NFZT01000001">
    <property type="protein sequence ID" value="OWV32089.1"/>
    <property type="molecule type" value="Genomic_DNA"/>
</dbReference>
<evidence type="ECO:0000313" key="2">
    <source>
        <dbReference type="Proteomes" id="UP000198462"/>
    </source>
</evidence>
<dbReference type="OrthoDB" id="9785438at2"/>
<reference evidence="2" key="1">
    <citation type="submission" date="2017-05" db="EMBL/GenBank/DDBJ databases">
        <authorList>
            <person name="Lin X."/>
        </authorList>
    </citation>
    <scope>NUCLEOTIDE SEQUENCE [LARGE SCALE GENOMIC DNA]</scope>
    <source>
        <strain evidence="2">JLT2012</strain>
    </source>
</reference>
<protein>
    <recommendedName>
        <fullName evidence="3">DUF393 domain-containing protein</fullName>
    </recommendedName>
</protein>
<keyword evidence="2" id="KW-1185">Reference proteome</keyword>
<dbReference type="Proteomes" id="UP000198462">
    <property type="component" value="Unassembled WGS sequence"/>
</dbReference>
<name>A0A219B2P4_9SPHN</name>
<dbReference type="InterPro" id="IPR007263">
    <property type="entry name" value="DCC1-like"/>
</dbReference>
<dbReference type="Pfam" id="PF04134">
    <property type="entry name" value="DCC1-like"/>
    <property type="match status" value="1"/>
</dbReference>
<evidence type="ECO:0008006" key="3">
    <source>
        <dbReference type="Google" id="ProtNLM"/>
    </source>
</evidence>
<dbReference type="AlphaFoldDB" id="A0A219B2P4"/>
<gene>
    <name evidence="1" type="ORF">B5C34_00550</name>
</gene>
<dbReference type="RefSeq" id="WP_088710887.1">
    <property type="nucleotide sequence ID" value="NZ_NFZT01000001.1"/>
</dbReference>
<organism evidence="1 2">
    <name type="scientific">Pacificimonas flava</name>
    <dbReference type="NCBI Taxonomy" id="1234595"/>
    <lineage>
        <taxon>Bacteria</taxon>
        <taxon>Pseudomonadati</taxon>
        <taxon>Pseudomonadota</taxon>
        <taxon>Alphaproteobacteria</taxon>
        <taxon>Sphingomonadales</taxon>
        <taxon>Sphingosinicellaceae</taxon>
        <taxon>Pacificimonas</taxon>
    </lineage>
</organism>
<evidence type="ECO:0000313" key="1">
    <source>
        <dbReference type="EMBL" id="OWV32089.1"/>
    </source>
</evidence>
<sequence>MVDRNAAAAGSDRDPIYIVYDGDCPFCTAYVKMARLQKAAGPVELLDARQPHPVVDEVVSQGFDLDEGMAMKIGGDILHGDEVVHRISLMTTPNPGMNGLAAKILKDRRRARLLYPWLRRGRNLALTLLGKRRIRTAGAKGAGSQT</sequence>
<comment type="caution">
    <text evidence="1">The sequence shown here is derived from an EMBL/GenBank/DDBJ whole genome shotgun (WGS) entry which is preliminary data.</text>
</comment>
<accession>A0A219B2P4</accession>